<feature type="domain" description="DNA mimic protein DMP19 C-terminal" evidence="1">
    <location>
        <begin position="45"/>
        <end position="159"/>
    </location>
</feature>
<proteinExistence type="predicted"/>
<gene>
    <name evidence="2" type="ORF">SAMN02745202_01696</name>
</gene>
<organism evidence="2 3">
    <name type="scientific">Segatella oulorum</name>
    <dbReference type="NCBI Taxonomy" id="28136"/>
    <lineage>
        <taxon>Bacteria</taxon>
        <taxon>Pseudomonadati</taxon>
        <taxon>Bacteroidota</taxon>
        <taxon>Bacteroidia</taxon>
        <taxon>Bacteroidales</taxon>
        <taxon>Prevotellaceae</taxon>
        <taxon>Segatella</taxon>
    </lineage>
</organism>
<dbReference type="STRING" id="28136.SAMN02745202_01696"/>
<sequence>MKEVRMDDKVLQMAAEKGYDEFVSTITQALLDAIGGELNGENMMQLNADQITLLAYHYLHEEVMEGGFVQLIHNGLGGFIFLNPTGKAFREWGLQELFKILGKTHRLYSKYHAEIERDCDDETFMAMYEQFAEFDEFDEQFVENEELFTRQIARYVDHHLDHFVVIAHE</sequence>
<accession>A0A1T4Q4T9</accession>
<dbReference type="InterPro" id="IPR025402">
    <property type="entry name" value="DMP19_C"/>
</dbReference>
<dbReference type="eggNOG" id="ENOG5031TKA">
    <property type="taxonomic scope" value="Bacteria"/>
</dbReference>
<dbReference type="EMBL" id="FUXK01000019">
    <property type="protein sequence ID" value="SJZ98759.1"/>
    <property type="molecule type" value="Genomic_DNA"/>
</dbReference>
<evidence type="ECO:0000313" key="3">
    <source>
        <dbReference type="Proteomes" id="UP000190065"/>
    </source>
</evidence>
<name>A0A1T4Q4T9_9BACT</name>
<dbReference type="AlphaFoldDB" id="A0A1T4Q4T9"/>
<dbReference type="Pfam" id="PF14300">
    <property type="entry name" value="DMP19"/>
    <property type="match status" value="1"/>
</dbReference>
<dbReference type="Gene3D" id="1.20.1420.60">
    <property type="match status" value="1"/>
</dbReference>
<evidence type="ECO:0000313" key="2">
    <source>
        <dbReference type="EMBL" id="SJZ98759.1"/>
    </source>
</evidence>
<protein>
    <recommendedName>
        <fullName evidence="1">DNA mimic protein DMP19 C-terminal domain-containing protein</fullName>
    </recommendedName>
</protein>
<evidence type="ECO:0000259" key="1">
    <source>
        <dbReference type="Pfam" id="PF14300"/>
    </source>
</evidence>
<dbReference type="Proteomes" id="UP000190065">
    <property type="component" value="Unassembled WGS sequence"/>
</dbReference>
<reference evidence="2 3" key="1">
    <citation type="submission" date="2017-02" db="EMBL/GenBank/DDBJ databases">
        <authorList>
            <person name="Peterson S.W."/>
        </authorList>
    </citation>
    <scope>NUCLEOTIDE SEQUENCE [LARGE SCALE GENOMIC DNA]</scope>
    <source>
        <strain evidence="2 3">ATCC 43324</strain>
    </source>
</reference>
<dbReference type="RefSeq" id="WP_025070503.1">
    <property type="nucleotide sequence ID" value="NZ_FUXK01000019.1"/>
</dbReference>